<reference evidence="4 5" key="1">
    <citation type="submission" date="2019-03" db="EMBL/GenBank/DDBJ databases">
        <authorList>
            <person name="Kim M.K.M."/>
        </authorList>
    </citation>
    <scope>NUCLEOTIDE SEQUENCE [LARGE SCALE GENOMIC DNA]</scope>
    <source>
        <strain evidence="4 5">17J68-15</strain>
    </source>
</reference>
<sequence>MNYLAHAYLSYGDPGLLVGNMISDFVKGRARFDYPPAIAAGIELHRRIDAFTDNHPATAAAKEFFRPRYRLYSGPIVDVVYDHFLANDAGAFPDFDHLERFTEKTYATIERHADALPEGFARIFPYMRQHNWLFNYRHSEGIGRSLAGLARRAAWMGSSDEAATLLTAHRAELRACYEAFAPDVKAFAKMEGAALRQG</sequence>
<dbReference type="GO" id="GO:0008770">
    <property type="term" value="F:[acyl-carrier-protein] phosphodiesterase activity"/>
    <property type="evidence" value="ECO:0007669"/>
    <property type="project" value="InterPro"/>
</dbReference>
<proteinExistence type="predicted"/>
<dbReference type="PIRSF" id="PIRSF011489">
    <property type="entry name" value="DUF479"/>
    <property type="match status" value="1"/>
</dbReference>
<dbReference type="Proteomes" id="UP000295164">
    <property type="component" value="Unassembled WGS sequence"/>
</dbReference>
<evidence type="ECO:0000256" key="2">
    <source>
        <dbReference type="ARBA" id="ARBA00022801"/>
    </source>
</evidence>
<organism evidence="4 5">
    <name type="scientific">Flaviaesturariibacter aridisoli</name>
    <dbReference type="NCBI Taxonomy" id="2545761"/>
    <lineage>
        <taxon>Bacteria</taxon>
        <taxon>Pseudomonadati</taxon>
        <taxon>Bacteroidota</taxon>
        <taxon>Chitinophagia</taxon>
        <taxon>Chitinophagales</taxon>
        <taxon>Chitinophagaceae</taxon>
        <taxon>Flaviaestuariibacter</taxon>
    </lineage>
</organism>
<accession>A0A4R4DV23</accession>
<dbReference type="EMBL" id="SKFH01000039">
    <property type="protein sequence ID" value="TCZ67083.1"/>
    <property type="molecule type" value="Genomic_DNA"/>
</dbReference>
<evidence type="ECO:0000256" key="3">
    <source>
        <dbReference type="ARBA" id="ARBA00023098"/>
    </source>
</evidence>
<dbReference type="InterPro" id="IPR007431">
    <property type="entry name" value="ACP_PD"/>
</dbReference>
<gene>
    <name evidence="4" type="ORF">E0486_16220</name>
</gene>
<evidence type="ECO:0000313" key="4">
    <source>
        <dbReference type="EMBL" id="TCZ67083.1"/>
    </source>
</evidence>
<dbReference type="PANTHER" id="PTHR38764">
    <property type="entry name" value="ACYL CARRIER PROTEIN PHOSPHODIESTERASE"/>
    <property type="match status" value="1"/>
</dbReference>
<protein>
    <submittedName>
        <fullName evidence="4">DUF479 domain-containing protein</fullName>
    </submittedName>
</protein>
<name>A0A4R4DV23_9BACT</name>
<keyword evidence="2" id="KW-0378">Hydrolase</keyword>
<comment type="caution">
    <text evidence="4">The sequence shown here is derived from an EMBL/GenBank/DDBJ whole genome shotgun (WGS) entry which is preliminary data.</text>
</comment>
<keyword evidence="5" id="KW-1185">Reference proteome</keyword>
<dbReference type="AlphaFoldDB" id="A0A4R4DV23"/>
<evidence type="ECO:0000256" key="1">
    <source>
        <dbReference type="ARBA" id="ARBA00022516"/>
    </source>
</evidence>
<dbReference type="RefSeq" id="WP_131853689.1">
    <property type="nucleotide sequence ID" value="NZ_SKFH01000039.1"/>
</dbReference>
<evidence type="ECO:0000313" key="5">
    <source>
        <dbReference type="Proteomes" id="UP000295164"/>
    </source>
</evidence>
<dbReference type="OrthoDB" id="8442777at2"/>
<dbReference type="PANTHER" id="PTHR38764:SF1">
    <property type="entry name" value="ACYL CARRIER PROTEIN PHOSPHODIESTERASE"/>
    <property type="match status" value="1"/>
</dbReference>
<keyword evidence="3" id="KW-0443">Lipid metabolism</keyword>
<dbReference type="GO" id="GO:0006633">
    <property type="term" value="P:fatty acid biosynthetic process"/>
    <property type="evidence" value="ECO:0007669"/>
    <property type="project" value="InterPro"/>
</dbReference>
<dbReference type="Pfam" id="PF04336">
    <property type="entry name" value="ACP_PD"/>
    <property type="match status" value="1"/>
</dbReference>
<keyword evidence="1" id="KW-0444">Lipid biosynthesis</keyword>